<reference evidence="3" key="4">
    <citation type="submission" date="2024-01" db="EMBL/GenBank/DDBJ databases">
        <authorList>
            <person name="Macesic N."/>
        </authorList>
    </citation>
    <scope>NUCLEOTIDE SEQUENCE</scope>
    <source>
        <strain evidence="3">CPO519</strain>
    </source>
</reference>
<dbReference type="EMBL" id="UFMQ01000031">
    <property type="protein sequence ID" value="SST31626.1"/>
    <property type="molecule type" value="Genomic_DNA"/>
</dbReference>
<evidence type="ECO:0000313" key="2">
    <source>
        <dbReference type="EMBL" id="MDK4883023.1"/>
    </source>
</evidence>
<dbReference type="Proteomes" id="UP001174156">
    <property type="component" value="Unassembled WGS sequence"/>
</dbReference>
<evidence type="ECO:0000313" key="5">
    <source>
        <dbReference type="Proteomes" id="UP000252694"/>
    </source>
</evidence>
<evidence type="ECO:0000313" key="6">
    <source>
        <dbReference type="Proteomes" id="UP001174156"/>
    </source>
</evidence>
<evidence type="ECO:0000256" key="1">
    <source>
        <dbReference type="SAM" id="Coils"/>
    </source>
</evidence>
<gene>
    <name evidence="3" type="ORF">P9867_020150</name>
    <name evidence="2" type="ORF">P9867_15420</name>
    <name evidence="4" type="ORF">SAMEA104305318_03766</name>
</gene>
<dbReference type="Proteomes" id="UP000252694">
    <property type="component" value="Unassembled WGS sequence"/>
</dbReference>
<feature type="coiled-coil region" evidence="1">
    <location>
        <begin position="114"/>
        <end position="141"/>
    </location>
</feature>
<accession>A0A335GHY6</accession>
<evidence type="ECO:0000313" key="4">
    <source>
        <dbReference type="EMBL" id="SST31626.1"/>
    </source>
</evidence>
<dbReference type="AlphaFoldDB" id="A0A335GHY6"/>
<name>A0A335GHY6_ACIBA</name>
<reference evidence="2" key="3">
    <citation type="submission" date="2023-01" db="EMBL/GenBank/DDBJ databases">
        <title>Genomic dissection of endemic carbapenem resistance: metallo-beta-lactamase gene dissemination through clonal, plasmid and integron transfer pathways.</title>
        <authorList>
            <person name="Macesic N."/>
        </authorList>
    </citation>
    <scope>NUCLEOTIDE SEQUENCE</scope>
    <source>
        <strain evidence="2">CPO519</strain>
    </source>
</reference>
<reference evidence="4 5" key="1">
    <citation type="submission" date="2018-07" db="EMBL/GenBank/DDBJ databases">
        <authorList>
            <consortium name="Pathogen Informatics"/>
        </authorList>
    </citation>
    <scope>NUCLEOTIDE SEQUENCE [LARGE SCALE GENOMIC DNA]</scope>
    <source>
        <strain evidence="4 5">4300STDY7045823</strain>
    </source>
</reference>
<dbReference type="RefSeq" id="WP_038350034.1">
    <property type="nucleotide sequence ID" value="NZ_CP048828.1"/>
</dbReference>
<sequence length="297" mass="33517">MNSSFILINEAMAPIRKNTALLETLLSMISTADQDHGDQSPSFHINIHAGIELPNHEIAYTTLKGFAELTEDHNLCIYMNPELSENGFMLLSTQNVVPDCYDNSIFVDLSNQLCSFFNQEVQQLNDQAQKALKLLLQHKINGTAIRTFNPEQLQILQKIAALDSFMLDDQRDWFYFSEVAIDNAYKDMKKGLELLVLNEDIKDALKQLLDANNMEFCDLPILVVLYPLLVKSEENNELVQACLSHLIGNNLINEPFIAGVQLEAGAFNSEINTYTLLPHMKAVKELLIDIEADLTKV</sequence>
<keyword evidence="1" id="KW-0175">Coiled coil</keyword>
<protein>
    <submittedName>
        <fullName evidence="4">Uncharacterized protein</fullName>
    </submittedName>
</protein>
<dbReference type="EMBL" id="JARTMM010000070">
    <property type="protein sequence ID" value="MDK4883023.1"/>
    <property type="molecule type" value="Genomic_DNA"/>
</dbReference>
<proteinExistence type="predicted"/>
<evidence type="ECO:0000313" key="3">
    <source>
        <dbReference type="EMBL" id="MEC5498664.1"/>
    </source>
</evidence>
<organism evidence="4 5">
    <name type="scientific">Acinetobacter baumannii</name>
    <dbReference type="NCBI Taxonomy" id="470"/>
    <lineage>
        <taxon>Bacteria</taxon>
        <taxon>Pseudomonadati</taxon>
        <taxon>Pseudomonadota</taxon>
        <taxon>Gammaproteobacteria</taxon>
        <taxon>Moraxellales</taxon>
        <taxon>Moraxellaceae</taxon>
        <taxon>Acinetobacter</taxon>
        <taxon>Acinetobacter calcoaceticus/baumannii complex</taxon>
    </lineage>
</organism>
<reference evidence="3 6" key="2">
    <citation type="journal article" date="2023" name="Nat. Commun.">
        <title>Genomic dissection of endemic carbapenem resistance reveals metallo-beta-lactamase dissemination through clonal, plasmid and integron transfer.</title>
        <authorList>
            <person name="Macesic N."/>
            <person name="Hawkey J."/>
            <person name="Vezina B."/>
            <person name="Wisniewski J.A."/>
            <person name="Cottingham H."/>
            <person name="Blakeway L.V."/>
            <person name="Harshegyi T."/>
            <person name="Pragastis K."/>
            <person name="Badoordeen G.Z."/>
            <person name="Dennison A."/>
            <person name="Spelman D.W."/>
            <person name="Jenney A.W.J."/>
            <person name="Peleg A.Y."/>
        </authorList>
    </citation>
    <scope>NUCLEOTIDE SEQUENCE [LARGE SCALE GENOMIC DNA]</scope>
    <source>
        <strain evidence="3 6">CPO519</strain>
    </source>
</reference>
<dbReference type="EMBL" id="JARTMM020000002">
    <property type="protein sequence ID" value="MEC5498664.1"/>
    <property type="molecule type" value="Genomic_DNA"/>
</dbReference>